<feature type="compositionally biased region" description="Gly residues" evidence="7">
    <location>
        <begin position="545"/>
        <end position="555"/>
    </location>
</feature>
<feature type="region of interest" description="Disordered" evidence="7">
    <location>
        <begin position="589"/>
        <end position="617"/>
    </location>
</feature>
<feature type="compositionally biased region" description="Low complexity" evidence="7">
    <location>
        <begin position="805"/>
        <end position="814"/>
    </location>
</feature>
<evidence type="ECO:0000313" key="11">
    <source>
        <dbReference type="Proteomes" id="UP001054857"/>
    </source>
</evidence>
<keyword evidence="11" id="KW-1185">Reference proteome</keyword>
<evidence type="ECO:0000313" key="10">
    <source>
        <dbReference type="EMBL" id="GFR48332.1"/>
    </source>
</evidence>
<dbReference type="PROSITE" id="PS51294">
    <property type="entry name" value="HTH_MYB"/>
    <property type="match status" value="1"/>
</dbReference>
<keyword evidence="2" id="KW-0677">Repeat</keyword>
<keyword evidence="4" id="KW-0238">DNA-binding</keyword>
<evidence type="ECO:0000259" key="9">
    <source>
        <dbReference type="PROSITE" id="PS51294"/>
    </source>
</evidence>
<dbReference type="Proteomes" id="UP001054857">
    <property type="component" value="Unassembled WGS sequence"/>
</dbReference>
<name>A0AAD3DWC3_9CHLO</name>
<feature type="non-terminal residue" evidence="10">
    <location>
        <position position="917"/>
    </location>
</feature>
<evidence type="ECO:0000256" key="6">
    <source>
        <dbReference type="ARBA" id="ARBA00023242"/>
    </source>
</evidence>
<dbReference type="InterPro" id="IPR051953">
    <property type="entry name" value="Plant_SW-associated_TFs"/>
</dbReference>
<feature type="region of interest" description="Disordered" evidence="7">
    <location>
        <begin position="1"/>
        <end position="56"/>
    </location>
</feature>
<feature type="compositionally biased region" description="Pro residues" evidence="7">
    <location>
        <begin position="821"/>
        <end position="834"/>
    </location>
</feature>
<gene>
    <name evidence="10" type="ORF">Agub_g10215</name>
</gene>
<comment type="subcellular location">
    <subcellularLocation>
        <location evidence="1">Nucleus</location>
    </subcellularLocation>
</comment>
<feature type="compositionally biased region" description="Pro residues" evidence="7">
    <location>
        <begin position="423"/>
        <end position="437"/>
    </location>
</feature>
<dbReference type="InterPro" id="IPR001005">
    <property type="entry name" value="SANT/Myb"/>
</dbReference>
<evidence type="ECO:0000256" key="1">
    <source>
        <dbReference type="ARBA" id="ARBA00004123"/>
    </source>
</evidence>
<evidence type="ECO:0000256" key="4">
    <source>
        <dbReference type="ARBA" id="ARBA00023125"/>
    </source>
</evidence>
<feature type="compositionally biased region" description="Polar residues" evidence="7">
    <location>
        <begin position="221"/>
        <end position="232"/>
    </location>
</feature>
<dbReference type="PANTHER" id="PTHR47997">
    <property type="entry name" value="MYB DOMAIN PROTEIN 55"/>
    <property type="match status" value="1"/>
</dbReference>
<evidence type="ECO:0000259" key="8">
    <source>
        <dbReference type="PROSITE" id="PS50090"/>
    </source>
</evidence>
<accession>A0AAD3DWC3</accession>
<evidence type="ECO:0000256" key="7">
    <source>
        <dbReference type="SAM" id="MobiDB-lite"/>
    </source>
</evidence>
<dbReference type="GO" id="GO:0003677">
    <property type="term" value="F:DNA binding"/>
    <property type="evidence" value="ECO:0007669"/>
    <property type="project" value="UniProtKB-KW"/>
</dbReference>
<dbReference type="GO" id="GO:0005634">
    <property type="term" value="C:nucleus"/>
    <property type="evidence" value="ECO:0007669"/>
    <property type="project" value="UniProtKB-SubCell"/>
</dbReference>
<dbReference type="InterPro" id="IPR009057">
    <property type="entry name" value="Homeodomain-like_sf"/>
</dbReference>
<feature type="compositionally biased region" description="Low complexity" evidence="7">
    <location>
        <begin position="598"/>
        <end position="614"/>
    </location>
</feature>
<keyword evidence="5" id="KW-0804">Transcription</keyword>
<dbReference type="SMART" id="SM00717">
    <property type="entry name" value="SANT"/>
    <property type="match status" value="1"/>
</dbReference>
<feature type="compositionally biased region" description="Low complexity" evidence="7">
    <location>
        <begin position="407"/>
        <end position="422"/>
    </location>
</feature>
<dbReference type="CDD" id="cd00167">
    <property type="entry name" value="SANT"/>
    <property type="match status" value="1"/>
</dbReference>
<dbReference type="Pfam" id="PF00249">
    <property type="entry name" value="Myb_DNA-binding"/>
    <property type="match status" value="1"/>
</dbReference>
<sequence>MEQKQMQRLGFGAEEEDRWLQEETASAPEESSDCSDSPRAGGGGGGRCDGVARRRRRRPAWTRLEEAILAKQHSVRGNAWSAIAAHLPGRSASEVKNIWHSTLRSKKLKSRSLLRAYARGVQERGESAAARMEAFRAAVKLTRGGDASLHEEEADEPDAGRQPERSAGSNGDMQLDFPRADGPEDAAMDGNPDAANGANPRETELCHTGSSDGVPAPLPTSHPSSPGHSNLNAADHVMPDPGGDPAAQNRYRAGGEAAGDAGGADGGPLRLPHTTQGPRLPKGTSGGRGGRSAGPGRGKEAAAAAEGAEAAVPPQRPRSVRQAANAAKGLLPAWQRPWVEDDGGFEESQRQEKLRQEQQQRPPRRRPQAPLLQPPPDELMRMEMPHGYGMKGGKGLPWVGALQPFWPQDADAMDDPQQQQLQPPLPPLLLPPPPLPLAFPQQQPQQAAQGEEDEDEEEEEEENADEGPTRKPSGGLGRPSSMHRMPPAPLPAARRRQERRESQEGSLPLPWRPSMQQPLDQEEQEGGDAAAAVAGATAAGAAGAAFGGMGEGGNGAWRQEKGGPRGQAAKAEAKLEKQLAELAPGVNWGATAHNELDPPQQRPGSGRSGPRNGPHSLARAMHAPVEAAAAAATAAAQAAAAQAAAAVHQKMLAVPLGHVGSLGPLAAALISASSVGGGPSAPLSLGSLASGLPAGLPTSFESLEQLSIYLARVKMEKLITEQAAQEAAAIWQVAQTKGLAGLASLLQAPLDRNWDPRAAWPEDGLASGPSTSETGTKSALPPHRSHNLPRDDPAAFERPEPPRRPAGGSRAAAGTKRARPEPPTQDHPGFPPLLPDAWAGLPPPGHPGHPLSLQAAMAQSLLFGGGGLLPNPAANAAASAGGGAAPWHHPHPHDDDQEDYDDDDEDRCDYPEDLAPA</sequence>
<keyword evidence="6" id="KW-0539">Nucleus</keyword>
<dbReference type="EMBL" id="BMAR01000023">
    <property type="protein sequence ID" value="GFR48332.1"/>
    <property type="molecule type" value="Genomic_DNA"/>
</dbReference>
<feature type="compositionally biased region" description="Basic and acidic residues" evidence="7">
    <location>
        <begin position="788"/>
        <end position="803"/>
    </location>
</feature>
<evidence type="ECO:0000256" key="2">
    <source>
        <dbReference type="ARBA" id="ARBA00022737"/>
    </source>
</evidence>
<feature type="region of interest" description="Disordered" evidence="7">
    <location>
        <begin position="143"/>
        <end position="575"/>
    </location>
</feature>
<feature type="compositionally biased region" description="Gly residues" evidence="7">
    <location>
        <begin position="256"/>
        <end position="266"/>
    </location>
</feature>
<feature type="region of interest" description="Disordered" evidence="7">
    <location>
        <begin position="757"/>
        <end position="851"/>
    </location>
</feature>
<dbReference type="PANTHER" id="PTHR47997:SF75">
    <property type="entry name" value="MYB DOMAIN PROTEIN 55"/>
    <property type="match status" value="1"/>
</dbReference>
<dbReference type="PROSITE" id="PS50090">
    <property type="entry name" value="MYB_LIKE"/>
    <property type="match status" value="1"/>
</dbReference>
<organism evidence="10 11">
    <name type="scientific">Astrephomene gubernaculifera</name>
    <dbReference type="NCBI Taxonomy" id="47775"/>
    <lineage>
        <taxon>Eukaryota</taxon>
        <taxon>Viridiplantae</taxon>
        <taxon>Chlorophyta</taxon>
        <taxon>core chlorophytes</taxon>
        <taxon>Chlorophyceae</taxon>
        <taxon>CS clade</taxon>
        <taxon>Chlamydomonadales</taxon>
        <taxon>Astrephomenaceae</taxon>
        <taxon>Astrephomene</taxon>
    </lineage>
</organism>
<feature type="compositionally biased region" description="Low complexity" evidence="7">
    <location>
        <begin position="527"/>
        <end position="544"/>
    </location>
</feature>
<feature type="compositionally biased region" description="Basic and acidic residues" evidence="7">
    <location>
        <begin position="347"/>
        <end position="358"/>
    </location>
</feature>
<reference evidence="10 11" key="1">
    <citation type="journal article" date="2021" name="Sci. Rep.">
        <title>Genome sequencing of the multicellular alga Astrephomene provides insights into convergent evolution of germ-soma differentiation.</title>
        <authorList>
            <person name="Yamashita S."/>
            <person name="Yamamoto K."/>
            <person name="Matsuzaki R."/>
            <person name="Suzuki S."/>
            <person name="Yamaguchi H."/>
            <person name="Hirooka S."/>
            <person name="Minakuchi Y."/>
            <person name="Miyagishima S."/>
            <person name="Kawachi M."/>
            <person name="Toyoda A."/>
            <person name="Nozaki H."/>
        </authorList>
    </citation>
    <scope>NUCLEOTIDE SEQUENCE [LARGE SCALE GENOMIC DNA]</scope>
    <source>
        <strain evidence="10 11">NIES-4017</strain>
    </source>
</reference>
<feature type="domain" description="Myb-like" evidence="8">
    <location>
        <begin position="53"/>
        <end position="103"/>
    </location>
</feature>
<feature type="compositionally biased region" description="Gly residues" evidence="7">
    <location>
        <begin position="284"/>
        <end position="296"/>
    </location>
</feature>
<feature type="compositionally biased region" description="Acidic residues" evidence="7">
    <location>
        <begin position="895"/>
        <end position="907"/>
    </location>
</feature>
<dbReference type="AlphaFoldDB" id="A0AAD3DWC3"/>
<feature type="compositionally biased region" description="Low complexity" evidence="7">
    <location>
        <begin position="869"/>
        <end position="879"/>
    </location>
</feature>
<dbReference type="Gene3D" id="1.10.10.60">
    <property type="entry name" value="Homeodomain-like"/>
    <property type="match status" value="1"/>
</dbReference>
<evidence type="ECO:0000256" key="3">
    <source>
        <dbReference type="ARBA" id="ARBA00023015"/>
    </source>
</evidence>
<feature type="region of interest" description="Disordered" evidence="7">
    <location>
        <begin position="863"/>
        <end position="917"/>
    </location>
</feature>
<feature type="compositionally biased region" description="Low complexity" evidence="7">
    <location>
        <begin position="438"/>
        <end position="449"/>
    </location>
</feature>
<keyword evidence="3" id="KW-0805">Transcription regulation</keyword>
<feature type="domain" description="HTH myb-type" evidence="9">
    <location>
        <begin position="53"/>
        <end position="107"/>
    </location>
</feature>
<feature type="compositionally biased region" description="Polar residues" evidence="7">
    <location>
        <begin position="768"/>
        <end position="777"/>
    </location>
</feature>
<proteinExistence type="predicted"/>
<dbReference type="InterPro" id="IPR017930">
    <property type="entry name" value="Myb_dom"/>
</dbReference>
<feature type="compositionally biased region" description="Low complexity" evidence="7">
    <location>
        <begin position="301"/>
        <end position="311"/>
    </location>
</feature>
<evidence type="ECO:0000256" key="5">
    <source>
        <dbReference type="ARBA" id="ARBA00023163"/>
    </source>
</evidence>
<feature type="compositionally biased region" description="Acidic residues" evidence="7">
    <location>
        <begin position="450"/>
        <end position="465"/>
    </location>
</feature>
<dbReference type="SUPFAM" id="SSF46689">
    <property type="entry name" value="Homeodomain-like"/>
    <property type="match status" value="1"/>
</dbReference>
<protein>
    <submittedName>
        <fullName evidence="10">Uncharacterized protein</fullName>
    </submittedName>
</protein>
<comment type="caution">
    <text evidence="10">The sequence shown here is derived from an EMBL/GenBank/DDBJ whole genome shotgun (WGS) entry which is preliminary data.</text>
</comment>